<keyword evidence="15" id="KW-1185">Reference proteome</keyword>
<dbReference type="SMART" id="SM00304">
    <property type="entry name" value="HAMP"/>
    <property type="match status" value="1"/>
</dbReference>
<keyword evidence="7" id="KW-0418">Kinase</keyword>
<evidence type="ECO:0000256" key="3">
    <source>
        <dbReference type="ARBA" id="ARBA00012438"/>
    </source>
</evidence>
<dbReference type="InterPro" id="IPR004358">
    <property type="entry name" value="Sig_transdc_His_kin-like_C"/>
</dbReference>
<accession>A0ABY9QI95</accession>
<dbReference type="GeneID" id="32805840"/>
<dbReference type="EC" id="2.7.13.3" evidence="3"/>
<evidence type="ECO:0000256" key="5">
    <source>
        <dbReference type="ARBA" id="ARBA00022679"/>
    </source>
</evidence>
<dbReference type="EMBL" id="CP132921">
    <property type="protein sequence ID" value="WMW03762.1"/>
    <property type="molecule type" value="Genomic_DNA"/>
</dbReference>
<keyword evidence="6 11" id="KW-0812">Transmembrane</keyword>
<protein>
    <recommendedName>
        <fullName evidence="3">histidine kinase</fullName>
        <ecNumber evidence="3">2.7.13.3</ecNumber>
    </recommendedName>
</protein>
<dbReference type="InterPro" id="IPR003594">
    <property type="entry name" value="HATPase_dom"/>
</dbReference>
<dbReference type="Gene3D" id="1.10.287.130">
    <property type="match status" value="1"/>
</dbReference>
<dbReference type="SMART" id="SM00387">
    <property type="entry name" value="HATPase_c"/>
    <property type="match status" value="1"/>
</dbReference>
<evidence type="ECO:0000313" key="14">
    <source>
        <dbReference type="EMBL" id="WMW03762.1"/>
    </source>
</evidence>
<dbReference type="PANTHER" id="PTHR45436:SF5">
    <property type="entry name" value="SENSOR HISTIDINE KINASE TRCS"/>
    <property type="match status" value="1"/>
</dbReference>
<dbReference type="Gene3D" id="6.10.340.10">
    <property type="match status" value="1"/>
</dbReference>
<sequence length="394" mass="43748">MALGRNSLWAWVGSRMTVLAISAVFTVVGCMYLYYHFVEYHVMASMTPADRAQYIAALADVKQHEGVLWQLLQRYYDVESFLPDIGNDADWLALYSFVALVIPLVIIIALWLTRPLSRQFRKLAQAARQVAGGDLEVRVVQYPGQPAEMQRLCGDFNSMVERLALYEREVAQSSSNLAHELRTPLNAALGRVQGMLDDVFPMSPEQLRLVQSQLNNLNTLVGDLHLLSLAHAGQLPLHVTGFSLARLVEERLDWFAPQFEATEMKVSSHLPGALEIEADRSRLGQLINILIENAIKYASDGRTLEVTARREGAWLRLEFLDRGQGLAQKDLGNMFVRFWRAEQSRARVTGGGGLGLSIAQAICEAHGGHIAAQRRDEGGLALLVSLPLHPGSNP</sequence>
<keyword evidence="10 11" id="KW-0472">Membrane</keyword>
<feature type="transmembrane region" description="Helical" evidence="11">
    <location>
        <begin position="92"/>
        <end position="112"/>
    </location>
</feature>
<keyword evidence="14" id="KW-0547">Nucleotide-binding</keyword>
<evidence type="ECO:0000256" key="2">
    <source>
        <dbReference type="ARBA" id="ARBA00004370"/>
    </source>
</evidence>
<keyword evidence="4" id="KW-0597">Phosphoprotein</keyword>
<evidence type="ECO:0000259" key="13">
    <source>
        <dbReference type="PROSITE" id="PS50885"/>
    </source>
</evidence>
<dbReference type="SUPFAM" id="SSF47384">
    <property type="entry name" value="Homodimeric domain of signal transducing histidine kinase"/>
    <property type="match status" value="1"/>
</dbReference>
<dbReference type="InterPro" id="IPR003661">
    <property type="entry name" value="HisK_dim/P_dom"/>
</dbReference>
<dbReference type="InterPro" id="IPR050428">
    <property type="entry name" value="TCS_sensor_his_kinase"/>
</dbReference>
<evidence type="ECO:0000256" key="9">
    <source>
        <dbReference type="ARBA" id="ARBA00023012"/>
    </source>
</evidence>
<gene>
    <name evidence="14" type="ORF">RAH46_15600</name>
</gene>
<dbReference type="Pfam" id="PF00672">
    <property type="entry name" value="HAMP"/>
    <property type="match status" value="1"/>
</dbReference>
<name>A0ABY9QI95_9PSED</name>
<dbReference type="PROSITE" id="PS50109">
    <property type="entry name" value="HIS_KIN"/>
    <property type="match status" value="1"/>
</dbReference>
<evidence type="ECO:0000259" key="12">
    <source>
        <dbReference type="PROSITE" id="PS50109"/>
    </source>
</evidence>
<dbReference type="Pfam" id="PF00512">
    <property type="entry name" value="HisKA"/>
    <property type="match status" value="1"/>
</dbReference>
<evidence type="ECO:0000256" key="6">
    <source>
        <dbReference type="ARBA" id="ARBA00022692"/>
    </source>
</evidence>
<dbReference type="PROSITE" id="PS50885">
    <property type="entry name" value="HAMP"/>
    <property type="match status" value="1"/>
</dbReference>
<dbReference type="CDD" id="cd00082">
    <property type="entry name" value="HisKA"/>
    <property type="match status" value="1"/>
</dbReference>
<dbReference type="CDD" id="cd06225">
    <property type="entry name" value="HAMP"/>
    <property type="match status" value="1"/>
</dbReference>
<dbReference type="SUPFAM" id="SSF55874">
    <property type="entry name" value="ATPase domain of HSP90 chaperone/DNA topoisomerase II/histidine kinase"/>
    <property type="match status" value="1"/>
</dbReference>
<dbReference type="SMART" id="SM00388">
    <property type="entry name" value="HisKA"/>
    <property type="match status" value="1"/>
</dbReference>
<keyword evidence="9" id="KW-0902">Two-component regulatory system</keyword>
<evidence type="ECO:0000256" key="11">
    <source>
        <dbReference type="SAM" id="Phobius"/>
    </source>
</evidence>
<dbReference type="RefSeq" id="WP_158020250.1">
    <property type="nucleotide sequence ID" value="NZ_CP132921.1"/>
</dbReference>
<reference evidence="14 15" key="1">
    <citation type="submission" date="2023-08" db="EMBL/GenBank/DDBJ databases">
        <title>Complete Genome Sequence of Pseudomonas entomophila TVIN A01.</title>
        <authorList>
            <person name="Shelke T."/>
            <person name="Mahar N.S."/>
            <person name="Gupta I."/>
            <person name="Gupta V."/>
        </authorList>
    </citation>
    <scope>NUCLEOTIDE SEQUENCE [LARGE SCALE GENOMIC DNA]</scope>
    <source>
        <strain evidence="14 15">TVIN-A01</strain>
    </source>
</reference>
<keyword evidence="14" id="KW-0067">ATP-binding</keyword>
<dbReference type="PROSITE" id="PS51257">
    <property type="entry name" value="PROKAR_LIPOPROTEIN"/>
    <property type="match status" value="1"/>
</dbReference>
<feature type="domain" description="HAMP" evidence="13">
    <location>
        <begin position="114"/>
        <end position="168"/>
    </location>
</feature>
<dbReference type="SUPFAM" id="SSF158472">
    <property type="entry name" value="HAMP domain-like"/>
    <property type="match status" value="1"/>
</dbReference>
<dbReference type="PRINTS" id="PR00344">
    <property type="entry name" value="BCTRLSENSOR"/>
</dbReference>
<dbReference type="Proteomes" id="UP001183127">
    <property type="component" value="Chromosome"/>
</dbReference>
<dbReference type="GO" id="GO:0005524">
    <property type="term" value="F:ATP binding"/>
    <property type="evidence" value="ECO:0007669"/>
    <property type="project" value="UniProtKB-KW"/>
</dbReference>
<organism evidence="14 15">
    <name type="scientific">Pseudomonas entomophila</name>
    <dbReference type="NCBI Taxonomy" id="312306"/>
    <lineage>
        <taxon>Bacteria</taxon>
        <taxon>Pseudomonadati</taxon>
        <taxon>Pseudomonadota</taxon>
        <taxon>Gammaproteobacteria</taxon>
        <taxon>Pseudomonadales</taxon>
        <taxon>Pseudomonadaceae</taxon>
        <taxon>Pseudomonas</taxon>
    </lineage>
</organism>
<feature type="transmembrane region" description="Helical" evidence="11">
    <location>
        <begin position="12"/>
        <end position="35"/>
    </location>
</feature>
<comment type="catalytic activity">
    <reaction evidence="1">
        <text>ATP + protein L-histidine = ADP + protein N-phospho-L-histidine.</text>
        <dbReference type="EC" id="2.7.13.3"/>
    </reaction>
</comment>
<keyword evidence="5" id="KW-0808">Transferase</keyword>
<dbReference type="Pfam" id="PF02518">
    <property type="entry name" value="HATPase_c"/>
    <property type="match status" value="1"/>
</dbReference>
<dbReference type="InterPro" id="IPR036890">
    <property type="entry name" value="HATPase_C_sf"/>
</dbReference>
<dbReference type="InterPro" id="IPR005467">
    <property type="entry name" value="His_kinase_dom"/>
</dbReference>
<evidence type="ECO:0000256" key="8">
    <source>
        <dbReference type="ARBA" id="ARBA00022989"/>
    </source>
</evidence>
<evidence type="ECO:0000256" key="4">
    <source>
        <dbReference type="ARBA" id="ARBA00022553"/>
    </source>
</evidence>
<dbReference type="Gene3D" id="3.30.565.10">
    <property type="entry name" value="Histidine kinase-like ATPase, C-terminal domain"/>
    <property type="match status" value="1"/>
</dbReference>
<evidence type="ECO:0000256" key="1">
    <source>
        <dbReference type="ARBA" id="ARBA00000085"/>
    </source>
</evidence>
<dbReference type="InterPro" id="IPR003660">
    <property type="entry name" value="HAMP_dom"/>
</dbReference>
<feature type="domain" description="Histidine kinase" evidence="12">
    <location>
        <begin position="176"/>
        <end position="390"/>
    </location>
</feature>
<evidence type="ECO:0000256" key="7">
    <source>
        <dbReference type="ARBA" id="ARBA00022777"/>
    </source>
</evidence>
<keyword evidence="8 11" id="KW-1133">Transmembrane helix</keyword>
<evidence type="ECO:0000256" key="10">
    <source>
        <dbReference type="ARBA" id="ARBA00023136"/>
    </source>
</evidence>
<proteinExistence type="predicted"/>
<dbReference type="InterPro" id="IPR036097">
    <property type="entry name" value="HisK_dim/P_sf"/>
</dbReference>
<comment type="subcellular location">
    <subcellularLocation>
        <location evidence="2">Membrane</location>
    </subcellularLocation>
</comment>
<dbReference type="PANTHER" id="PTHR45436">
    <property type="entry name" value="SENSOR HISTIDINE KINASE YKOH"/>
    <property type="match status" value="1"/>
</dbReference>
<evidence type="ECO:0000313" key="15">
    <source>
        <dbReference type="Proteomes" id="UP001183127"/>
    </source>
</evidence>